<dbReference type="RefSeq" id="WP_104432038.1">
    <property type="nucleotide sequence ID" value="NZ_PTJD01000004.1"/>
</dbReference>
<evidence type="ECO:0000256" key="5">
    <source>
        <dbReference type="ARBA" id="ARBA00022692"/>
    </source>
</evidence>
<keyword evidence="5 9" id="KW-0812">Transmembrane</keyword>
<protein>
    <submittedName>
        <fullName evidence="10">Putative PurR-regulated permease PerM</fullName>
    </submittedName>
</protein>
<dbReference type="PANTHER" id="PTHR21716">
    <property type="entry name" value="TRANSMEMBRANE PROTEIN"/>
    <property type="match status" value="1"/>
</dbReference>
<dbReference type="AlphaFoldDB" id="A0A2S6ISH9"/>
<evidence type="ECO:0000256" key="4">
    <source>
        <dbReference type="ARBA" id="ARBA00022475"/>
    </source>
</evidence>
<dbReference type="InterPro" id="IPR002549">
    <property type="entry name" value="AI-2E-like"/>
</dbReference>
<reference evidence="10 11" key="1">
    <citation type="submission" date="2018-02" db="EMBL/GenBank/DDBJ databases">
        <title>Genomic Encyclopedia of Archaeal and Bacterial Type Strains, Phase II (KMG-II): from individual species to whole genera.</title>
        <authorList>
            <person name="Goeker M."/>
        </authorList>
    </citation>
    <scope>NUCLEOTIDE SEQUENCE [LARGE SCALE GENOMIC DNA]</scope>
    <source>
        <strain evidence="10 11">DSM 22857</strain>
    </source>
</reference>
<evidence type="ECO:0000313" key="10">
    <source>
        <dbReference type="EMBL" id="PPK97188.1"/>
    </source>
</evidence>
<evidence type="ECO:0000256" key="6">
    <source>
        <dbReference type="ARBA" id="ARBA00022989"/>
    </source>
</evidence>
<evidence type="ECO:0000256" key="7">
    <source>
        <dbReference type="ARBA" id="ARBA00023136"/>
    </source>
</evidence>
<accession>A0A2S6ISH9</accession>
<feature type="transmembrane region" description="Helical" evidence="9">
    <location>
        <begin position="59"/>
        <end position="77"/>
    </location>
</feature>
<evidence type="ECO:0000256" key="8">
    <source>
        <dbReference type="SAM" id="MobiDB-lite"/>
    </source>
</evidence>
<dbReference type="GO" id="GO:0055085">
    <property type="term" value="P:transmembrane transport"/>
    <property type="evidence" value="ECO:0007669"/>
    <property type="project" value="TreeGrafter"/>
</dbReference>
<evidence type="ECO:0000256" key="9">
    <source>
        <dbReference type="SAM" id="Phobius"/>
    </source>
</evidence>
<feature type="compositionally biased region" description="Basic and acidic residues" evidence="8">
    <location>
        <begin position="370"/>
        <end position="379"/>
    </location>
</feature>
<evidence type="ECO:0000256" key="2">
    <source>
        <dbReference type="ARBA" id="ARBA00009773"/>
    </source>
</evidence>
<feature type="transmembrane region" description="Helical" evidence="9">
    <location>
        <begin position="35"/>
        <end position="53"/>
    </location>
</feature>
<evidence type="ECO:0000256" key="1">
    <source>
        <dbReference type="ARBA" id="ARBA00004651"/>
    </source>
</evidence>
<evidence type="ECO:0000313" key="11">
    <source>
        <dbReference type="Proteomes" id="UP000239485"/>
    </source>
</evidence>
<feature type="transmembrane region" description="Helical" evidence="9">
    <location>
        <begin position="169"/>
        <end position="195"/>
    </location>
</feature>
<dbReference type="Proteomes" id="UP000239485">
    <property type="component" value="Unassembled WGS sequence"/>
</dbReference>
<dbReference type="EMBL" id="PTJD01000004">
    <property type="protein sequence ID" value="PPK97188.1"/>
    <property type="molecule type" value="Genomic_DNA"/>
</dbReference>
<comment type="subcellular location">
    <subcellularLocation>
        <location evidence="1">Cell membrane</location>
        <topology evidence="1">Multi-pass membrane protein</topology>
    </subcellularLocation>
</comment>
<feature type="transmembrane region" description="Helical" evidence="9">
    <location>
        <begin position="258"/>
        <end position="277"/>
    </location>
</feature>
<dbReference type="PANTHER" id="PTHR21716:SF53">
    <property type="entry name" value="PERMEASE PERM-RELATED"/>
    <property type="match status" value="1"/>
</dbReference>
<sequence>MALPPPRASGSTRVVWRPVHRDSDVTPALRIASEWSWRFIVVVAGIALLAYGLSKVSEVLIPVLIAALVAALLGPMVTFAHGRGVPRPVAATVVLLGAIAAVAALITLVGQQVADGFAQLSDQAVEGVAEVERWLADGPLELSNQAVSGYVAQAQDALVANRSTIVSGALGFAVTAGHVVAGFFIALFTAFFFLLDGRRIWSWCLHLLPQAAQEPVDAGARASWLTLIHYMRATIVVALVDGIGVAIGAAILQVPLALPLGVVVFLGAFVPIVGALLAGTVAVLVAFVAHGPVTALLMLGVVILVQQIEGHVLQPFLMGHAVAVHPLAVILAVAAGATLVGVVGALFAVPLVAMANTLVSTIASDGDAPEEVREIERSDAPLAPDKPAPTPVSGEDGSGRDGGAQHGSDRGDGAAAEEGKR</sequence>
<comment type="caution">
    <text evidence="10">The sequence shown here is derived from an EMBL/GenBank/DDBJ whole genome shotgun (WGS) entry which is preliminary data.</text>
</comment>
<keyword evidence="3" id="KW-0813">Transport</keyword>
<dbReference type="OrthoDB" id="9784366at2"/>
<keyword evidence="4" id="KW-1003">Cell membrane</keyword>
<keyword evidence="11" id="KW-1185">Reference proteome</keyword>
<keyword evidence="6 9" id="KW-1133">Transmembrane helix</keyword>
<gene>
    <name evidence="10" type="ORF">CLV92_1043</name>
</gene>
<feature type="transmembrane region" description="Helical" evidence="9">
    <location>
        <begin position="230"/>
        <end position="252"/>
    </location>
</feature>
<feature type="compositionally biased region" description="Basic and acidic residues" evidence="8">
    <location>
        <begin position="407"/>
        <end position="421"/>
    </location>
</feature>
<feature type="region of interest" description="Disordered" evidence="8">
    <location>
        <begin position="368"/>
        <end position="421"/>
    </location>
</feature>
<feature type="transmembrane region" description="Helical" evidence="9">
    <location>
        <begin position="328"/>
        <end position="353"/>
    </location>
</feature>
<keyword evidence="7 9" id="KW-0472">Membrane</keyword>
<organism evidence="10 11">
    <name type="scientific">Kineococcus xinjiangensis</name>
    <dbReference type="NCBI Taxonomy" id="512762"/>
    <lineage>
        <taxon>Bacteria</taxon>
        <taxon>Bacillati</taxon>
        <taxon>Actinomycetota</taxon>
        <taxon>Actinomycetes</taxon>
        <taxon>Kineosporiales</taxon>
        <taxon>Kineosporiaceae</taxon>
        <taxon>Kineococcus</taxon>
    </lineage>
</organism>
<feature type="transmembrane region" description="Helical" evidence="9">
    <location>
        <begin position="89"/>
        <end position="110"/>
    </location>
</feature>
<dbReference type="Pfam" id="PF01594">
    <property type="entry name" value="AI-2E_transport"/>
    <property type="match status" value="1"/>
</dbReference>
<dbReference type="GO" id="GO:0005886">
    <property type="term" value="C:plasma membrane"/>
    <property type="evidence" value="ECO:0007669"/>
    <property type="project" value="UniProtKB-SubCell"/>
</dbReference>
<proteinExistence type="inferred from homology"/>
<comment type="similarity">
    <text evidence="2">Belongs to the autoinducer-2 exporter (AI-2E) (TC 2.A.86) family.</text>
</comment>
<evidence type="ECO:0000256" key="3">
    <source>
        <dbReference type="ARBA" id="ARBA00022448"/>
    </source>
</evidence>
<name>A0A2S6ISH9_9ACTN</name>
<feature type="transmembrane region" description="Helical" evidence="9">
    <location>
        <begin position="284"/>
        <end position="308"/>
    </location>
</feature>